<feature type="transmembrane region" description="Helical" evidence="3">
    <location>
        <begin position="352"/>
        <end position="373"/>
    </location>
</feature>
<dbReference type="Pfam" id="PF12796">
    <property type="entry name" value="Ank_2"/>
    <property type="match status" value="1"/>
</dbReference>
<evidence type="ECO:0000313" key="4">
    <source>
        <dbReference type="EnsemblPlants" id="AUR62009864-RA:cds"/>
    </source>
</evidence>
<dbReference type="Gene3D" id="1.25.40.20">
    <property type="entry name" value="Ankyrin repeat-containing domain"/>
    <property type="match status" value="1"/>
</dbReference>
<dbReference type="KEGG" id="cqi:110683972"/>
<reference evidence="4" key="2">
    <citation type="submission" date="2021-03" db="UniProtKB">
        <authorList>
            <consortium name="EnsemblPlants"/>
        </authorList>
    </citation>
    <scope>IDENTIFICATION</scope>
</reference>
<feature type="repeat" description="ANK" evidence="1">
    <location>
        <begin position="181"/>
        <end position="214"/>
    </location>
</feature>
<feature type="transmembrane region" description="Helical" evidence="3">
    <location>
        <begin position="295"/>
        <end position="312"/>
    </location>
</feature>
<reference evidence="4" key="1">
    <citation type="journal article" date="2017" name="Nature">
        <title>The genome of Chenopodium quinoa.</title>
        <authorList>
            <person name="Jarvis D.E."/>
            <person name="Ho Y.S."/>
            <person name="Lightfoot D.J."/>
            <person name="Schmoeckel S.M."/>
            <person name="Li B."/>
            <person name="Borm T.J.A."/>
            <person name="Ohyanagi H."/>
            <person name="Mineta K."/>
            <person name="Michell C.T."/>
            <person name="Saber N."/>
            <person name="Kharbatia N.M."/>
            <person name="Rupper R.R."/>
            <person name="Sharp A.R."/>
            <person name="Dally N."/>
            <person name="Boughton B.A."/>
            <person name="Woo Y.H."/>
            <person name="Gao G."/>
            <person name="Schijlen E.G.W.M."/>
            <person name="Guo X."/>
            <person name="Momin A.A."/>
            <person name="Negrao S."/>
            <person name="Al-Babili S."/>
            <person name="Gehring C."/>
            <person name="Roessner U."/>
            <person name="Jung C."/>
            <person name="Murphy K."/>
            <person name="Arold S.T."/>
            <person name="Gojobori T."/>
            <person name="van der Linden C.G."/>
            <person name="van Loo E.N."/>
            <person name="Jellen E.N."/>
            <person name="Maughan P.J."/>
            <person name="Tester M."/>
        </authorList>
    </citation>
    <scope>NUCLEOTIDE SEQUENCE [LARGE SCALE GENOMIC DNA]</scope>
    <source>
        <strain evidence="4">cv. PI 614886</strain>
    </source>
</reference>
<dbReference type="GeneID" id="110683972"/>
<organism evidence="4 5">
    <name type="scientific">Chenopodium quinoa</name>
    <name type="common">Quinoa</name>
    <dbReference type="NCBI Taxonomy" id="63459"/>
    <lineage>
        <taxon>Eukaryota</taxon>
        <taxon>Viridiplantae</taxon>
        <taxon>Streptophyta</taxon>
        <taxon>Embryophyta</taxon>
        <taxon>Tracheophyta</taxon>
        <taxon>Spermatophyta</taxon>
        <taxon>Magnoliopsida</taxon>
        <taxon>eudicotyledons</taxon>
        <taxon>Gunneridae</taxon>
        <taxon>Pentapetalae</taxon>
        <taxon>Caryophyllales</taxon>
        <taxon>Chenopodiaceae</taxon>
        <taxon>Chenopodioideae</taxon>
        <taxon>Atripliceae</taxon>
        <taxon>Chenopodium</taxon>
    </lineage>
</organism>
<keyword evidence="5" id="KW-1185">Reference proteome</keyword>
<dbReference type="Gramene" id="AUR62009864-RA">
    <property type="protein sequence ID" value="AUR62009864-RA:cds"/>
    <property type="gene ID" value="AUR62009864"/>
</dbReference>
<dbReference type="InterPro" id="IPR036770">
    <property type="entry name" value="Ankyrin_rpt-contain_sf"/>
</dbReference>
<dbReference type="PROSITE" id="PS50088">
    <property type="entry name" value="ANK_REPEAT"/>
    <property type="match status" value="1"/>
</dbReference>
<proteinExistence type="predicted"/>
<dbReference type="EnsemblPlants" id="AUR62009864-RA">
    <property type="protein sequence ID" value="AUR62009864-RA:cds"/>
    <property type="gene ID" value="AUR62009864"/>
</dbReference>
<sequence length="439" mass="48969">MEMEKRLYEAALEGNVSSLKTIIKEDPLILDRISSTFYQDTPLHIAILRGYLEFAKAVLSYNPRLATESDLLGHLPLHVASTKGHTEIIHELVRVSPSSCLARTKDGKLPLHLAISKGVRVEVVRELAQACPESMQSRVDRGDTVLHLCVKFENLDAFQVILELLNGEKDGNNLLNVRNDDGNTILHLAALQRHLEITKHLLAIPGIEPNAMNNNGLTALDLVENSPKDLKGLELLNFLLQSNAIKRSTNTHSSLSAAITQPPTTHPRQPRPKKSWTKFFTFNSHNQLQDMKGEIFITAAIIAAINALPIIYMRVNGPDLTGQYVINSASFVPAVTIMLLIVAGFPLSNKLCAWLVIQCLYTSIGFLGLNYLGEMVSNESRYSTVNFVFIFVSIWFGLLMLVSALNVIRLIVWIVKSIKMCMKRRRLRLGRENSMANNA</sequence>
<keyword evidence="3" id="KW-0472">Membrane</keyword>
<dbReference type="SMART" id="SM00248">
    <property type="entry name" value="ANK"/>
    <property type="match status" value="7"/>
</dbReference>
<evidence type="ECO:0000313" key="5">
    <source>
        <dbReference type="Proteomes" id="UP000596660"/>
    </source>
</evidence>
<dbReference type="SUPFAM" id="SSF48403">
    <property type="entry name" value="Ankyrin repeat"/>
    <property type="match status" value="1"/>
</dbReference>
<evidence type="ECO:0000256" key="2">
    <source>
        <dbReference type="SAM" id="MobiDB-lite"/>
    </source>
</evidence>
<evidence type="ECO:0000256" key="3">
    <source>
        <dbReference type="SAM" id="Phobius"/>
    </source>
</evidence>
<gene>
    <name evidence="4" type="primary">LOC110683972</name>
</gene>
<dbReference type="PANTHER" id="PTHR24128:SF101">
    <property type="entry name" value="ANKYRIN REPEAT-CONTAINING PROTEIN BDA1-LIKE"/>
    <property type="match status" value="1"/>
</dbReference>
<name>A0A803LDC5_CHEQI</name>
<evidence type="ECO:0008006" key="6">
    <source>
        <dbReference type="Google" id="ProtNLM"/>
    </source>
</evidence>
<keyword evidence="3" id="KW-1133">Transmembrane helix</keyword>
<evidence type="ECO:0000256" key="1">
    <source>
        <dbReference type="PROSITE-ProRule" id="PRU00023"/>
    </source>
</evidence>
<dbReference type="PANTHER" id="PTHR24128">
    <property type="entry name" value="HOMEOBOX PROTEIN WARIAI"/>
    <property type="match status" value="1"/>
</dbReference>
<dbReference type="AlphaFoldDB" id="A0A803LDC5"/>
<feature type="region of interest" description="Disordered" evidence="2">
    <location>
        <begin position="252"/>
        <end position="273"/>
    </location>
</feature>
<dbReference type="Proteomes" id="UP000596660">
    <property type="component" value="Unplaced"/>
</dbReference>
<keyword evidence="3" id="KW-0812">Transmembrane</keyword>
<protein>
    <recommendedName>
        <fullName evidence="6">PGG domain-containing protein</fullName>
    </recommendedName>
</protein>
<dbReference type="InterPro" id="IPR002110">
    <property type="entry name" value="Ankyrin_rpt"/>
</dbReference>
<dbReference type="PROSITE" id="PS50297">
    <property type="entry name" value="ANK_REP_REGION"/>
    <property type="match status" value="1"/>
</dbReference>
<dbReference type="RefSeq" id="XP_021716061.1">
    <property type="nucleotide sequence ID" value="XM_021860369.1"/>
</dbReference>
<dbReference type="OMA" id="MRVNGPD"/>
<accession>A0A803LDC5</accession>
<dbReference type="OrthoDB" id="1585477at2759"/>
<keyword evidence="1" id="KW-0040">ANK repeat</keyword>
<feature type="transmembrane region" description="Helical" evidence="3">
    <location>
        <begin position="385"/>
        <end position="415"/>
    </location>
</feature>
<feature type="transmembrane region" description="Helical" evidence="3">
    <location>
        <begin position="324"/>
        <end position="345"/>
    </location>
</feature>
<dbReference type="Pfam" id="PF13857">
    <property type="entry name" value="Ank_5"/>
    <property type="match status" value="1"/>
</dbReference>